<dbReference type="Pfam" id="PF00498">
    <property type="entry name" value="FHA"/>
    <property type="match status" value="1"/>
</dbReference>
<dbReference type="SUPFAM" id="SSF49879">
    <property type="entry name" value="SMAD/FHA domain"/>
    <property type="match status" value="1"/>
</dbReference>
<dbReference type="Proteomes" id="UP000019109">
    <property type="component" value="Unassembled WGS sequence"/>
</dbReference>
<comment type="caution">
    <text evidence="2">The sequence shown here is derived from an EMBL/GenBank/DDBJ whole genome shotgun (WGS) entry which is preliminary data.</text>
</comment>
<feature type="domain" description="FHA" evidence="1">
    <location>
        <begin position="29"/>
        <end position="79"/>
    </location>
</feature>
<proteinExistence type="predicted"/>
<evidence type="ECO:0000313" key="2">
    <source>
        <dbReference type="EMBL" id="GAE86939.1"/>
    </source>
</evidence>
<evidence type="ECO:0000313" key="3">
    <source>
        <dbReference type="Proteomes" id="UP000019109"/>
    </source>
</evidence>
<evidence type="ECO:0000259" key="1">
    <source>
        <dbReference type="PROSITE" id="PS50006"/>
    </source>
</evidence>
<dbReference type="EMBL" id="BAVR01000002">
    <property type="protein sequence ID" value="GAE86939.1"/>
    <property type="molecule type" value="Genomic_DNA"/>
</dbReference>
<dbReference type="InterPro" id="IPR000253">
    <property type="entry name" value="FHA_dom"/>
</dbReference>
<dbReference type="CDD" id="cd00060">
    <property type="entry name" value="FHA"/>
    <property type="match status" value="1"/>
</dbReference>
<name>W4V2K6_9FIRM</name>
<gene>
    <name evidence="2" type="ORF">JCM21531_273</name>
</gene>
<dbReference type="AlphaFoldDB" id="W4V2K6"/>
<dbReference type="SMART" id="SM00240">
    <property type="entry name" value="FHA"/>
    <property type="match status" value="1"/>
</dbReference>
<dbReference type="InterPro" id="IPR008984">
    <property type="entry name" value="SMAD_FHA_dom_sf"/>
</dbReference>
<organism evidence="2 3">
    <name type="scientific">Acetivibrio straminisolvens JCM 21531</name>
    <dbReference type="NCBI Taxonomy" id="1294263"/>
    <lineage>
        <taxon>Bacteria</taxon>
        <taxon>Bacillati</taxon>
        <taxon>Bacillota</taxon>
        <taxon>Clostridia</taxon>
        <taxon>Eubacteriales</taxon>
        <taxon>Oscillospiraceae</taxon>
        <taxon>Acetivibrio</taxon>
    </lineage>
</organism>
<sequence>MSRAAIIVKPEDPYDNVLENFEIRGVSEITIGKSESCNIVYSDKLVSSEHAKIYKSIDGKYHIADLESLNGTFLNGKRFMTAL</sequence>
<keyword evidence="3" id="KW-1185">Reference proteome</keyword>
<dbReference type="Gene3D" id="2.60.200.20">
    <property type="match status" value="1"/>
</dbReference>
<dbReference type="STRING" id="1294263.JCM21531_273"/>
<accession>W4V2K6</accession>
<reference evidence="2" key="1">
    <citation type="journal article" date="2014" name="Genome Announc.">
        <title>Draft Genome Sequence of Clostridium straminisolvens Strain JCM 21531T, Isolated from a Cellulose-Degrading Bacterial Community.</title>
        <authorList>
            <person name="Yuki M."/>
            <person name="Oshima K."/>
            <person name="Suda W."/>
            <person name="Sakamoto M."/>
            <person name="Kitamura K."/>
            <person name="Iida T."/>
            <person name="Hattori M."/>
            <person name="Ohkuma M."/>
        </authorList>
    </citation>
    <scope>NUCLEOTIDE SEQUENCE [LARGE SCALE GENOMIC DNA]</scope>
    <source>
        <strain evidence="2">JCM 21531</strain>
    </source>
</reference>
<protein>
    <submittedName>
        <fullName evidence="2">FtsK/SpoIIIE family protein</fullName>
    </submittedName>
</protein>
<dbReference type="PROSITE" id="PS50006">
    <property type="entry name" value="FHA_DOMAIN"/>
    <property type="match status" value="1"/>
</dbReference>
<dbReference type="RefSeq" id="WP_243466997.1">
    <property type="nucleotide sequence ID" value="NZ_BAVR01000002.1"/>
</dbReference>